<dbReference type="InterPro" id="IPR043595">
    <property type="entry name" value="FaeB/C/D"/>
</dbReference>
<evidence type="ECO:0000313" key="9">
    <source>
        <dbReference type="EMBL" id="CAA6819437.1"/>
    </source>
</evidence>
<dbReference type="InterPro" id="IPR010126">
    <property type="entry name" value="Esterase_phb"/>
</dbReference>
<comment type="subcellular location">
    <subcellularLocation>
        <location evidence="1">Secreted</location>
    </subcellularLocation>
</comment>
<evidence type="ECO:0000256" key="5">
    <source>
        <dbReference type="ARBA" id="ARBA00022801"/>
    </source>
</evidence>
<evidence type="ECO:0000256" key="8">
    <source>
        <dbReference type="SAM" id="SignalP"/>
    </source>
</evidence>
<reference evidence="9" key="1">
    <citation type="submission" date="2020-01" db="EMBL/GenBank/DDBJ databases">
        <authorList>
            <person name="Meier V. D."/>
            <person name="Meier V D."/>
        </authorList>
    </citation>
    <scope>NUCLEOTIDE SEQUENCE</scope>
    <source>
        <strain evidence="9">HLG_WM_MAG_10</strain>
    </source>
</reference>
<dbReference type="EMBL" id="CACVAQ010000274">
    <property type="protein sequence ID" value="CAA6819437.1"/>
    <property type="molecule type" value="Genomic_DNA"/>
</dbReference>
<dbReference type="GO" id="GO:0030600">
    <property type="term" value="F:feruloyl esterase activity"/>
    <property type="evidence" value="ECO:0007669"/>
    <property type="project" value="InterPro"/>
</dbReference>
<dbReference type="Gene3D" id="3.40.50.1820">
    <property type="entry name" value="alpha/beta hydrolase"/>
    <property type="match status" value="1"/>
</dbReference>
<keyword evidence="7" id="KW-0624">Polysaccharide degradation</keyword>
<keyword evidence="5" id="KW-0378">Hydrolase</keyword>
<organism evidence="9">
    <name type="scientific">uncultured Aureispira sp</name>
    <dbReference type="NCBI Taxonomy" id="1331704"/>
    <lineage>
        <taxon>Bacteria</taxon>
        <taxon>Pseudomonadati</taxon>
        <taxon>Bacteroidota</taxon>
        <taxon>Saprospiria</taxon>
        <taxon>Saprospirales</taxon>
        <taxon>Saprospiraceae</taxon>
        <taxon>Aureispira</taxon>
        <taxon>environmental samples</taxon>
    </lineage>
</organism>
<sequence>MKYYSFLISALWFGFGMTNSMAQNVTGSFVHDGLTRTYTLYIPANYNAANAHPIVFNLHGYTSNGTDQAGMTKMNAIADTAGFIVAYPEGTLDNSLQPYWNSGYGTGVDDIGFIDALIDTIATNYTVNLQRVYSTGMSNGAIMSNTLACALNHRIAAIAGVGGTMSALQSGACSPSLKIPVLHIHGTADLVVPYIGNTLLLGVADLVTHWRTHNGLTTAATTTSFSNTSLLDGSTADLIRYETGSAYPVHLIRVNGGGHSWPGSGVIVSGSTNMDFDASLEIWKFFSQYRLVTSTSKVEVAVASNWINLGGANPVQNELQWQTNIEENYRLTVYNVLGSPLLEQEFDGAQNASMELFDLPSGTYFAVYTTNDKVQTLKFIKA</sequence>
<dbReference type="AlphaFoldDB" id="A0A6S6TMX1"/>
<keyword evidence="3" id="KW-0858">Xylan degradation</keyword>
<evidence type="ECO:0000256" key="7">
    <source>
        <dbReference type="ARBA" id="ARBA00023326"/>
    </source>
</evidence>
<dbReference type="GO" id="GO:0005576">
    <property type="term" value="C:extracellular region"/>
    <property type="evidence" value="ECO:0007669"/>
    <property type="project" value="UniProtKB-SubCell"/>
</dbReference>
<keyword evidence="6" id="KW-0119">Carbohydrate metabolism</keyword>
<proteinExistence type="predicted"/>
<dbReference type="InterPro" id="IPR026444">
    <property type="entry name" value="Secre_tail"/>
</dbReference>
<evidence type="ECO:0000256" key="1">
    <source>
        <dbReference type="ARBA" id="ARBA00004613"/>
    </source>
</evidence>
<evidence type="ECO:0000256" key="3">
    <source>
        <dbReference type="ARBA" id="ARBA00022651"/>
    </source>
</evidence>
<evidence type="ECO:0000256" key="4">
    <source>
        <dbReference type="ARBA" id="ARBA00022729"/>
    </source>
</evidence>
<evidence type="ECO:0000256" key="6">
    <source>
        <dbReference type="ARBA" id="ARBA00023277"/>
    </source>
</evidence>
<dbReference type="NCBIfam" id="TIGR04183">
    <property type="entry name" value="Por_Secre_tail"/>
    <property type="match status" value="1"/>
</dbReference>
<evidence type="ECO:0008006" key="10">
    <source>
        <dbReference type="Google" id="ProtNLM"/>
    </source>
</evidence>
<gene>
    <name evidence="9" type="ORF">HELGO_WM17812</name>
</gene>
<dbReference type="PANTHER" id="PTHR38050:SF2">
    <property type="entry name" value="FERULOYL ESTERASE C-RELATED"/>
    <property type="match status" value="1"/>
</dbReference>
<dbReference type="GO" id="GO:0045493">
    <property type="term" value="P:xylan catabolic process"/>
    <property type="evidence" value="ECO:0007669"/>
    <property type="project" value="UniProtKB-KW"/>
</dbReference>
<dbReference type="PANTHER" id="PTHR38050">
    <property type="match status" value="1"/>
</dbReference>
<feature type="signal peptide" evidence="8">
    <location>
        <begin position="1"/>
        <end position="22"/>
    </location>
</feature>
<dbReference type="InterPro" id="IPR029058">
    <property type="entry name" value="AB_hydrolase_fold"/>
</dbReference>
<dbReference type="SUPFAM" id="SSF53474">
    <property type="entry name" value="alpha/beta-Hydrolases"/>
    <property type="match status" value="1"/>
</dbReference>
<protein>
    <recommendedName>
        <fullName evidence="10">Secretion system C-terminal sorting domain-containing protein</fullName>
    </recommendedName>
</protein>
<accession>A0A6S6TMX1</accession>
<feature type="chain" id="PRO_5028159792" description="Secretion system C-terminal sorting domain-containing protein" evidence="8">
    <location>
        <begin position="23"/>
        <end position="382"/>
    </location>
</feature>
<name>A0A6S6TMX1_9BACT</name>
<keyword evidence="4 8" id="KW-0732">Signal</keyword>
<dbReference type="Pfam" id="PF10503">
    <property type="entry name" value="Esterase_PHB"/>
    <property type="match status" value="1"/>
</dbReference>
<evidence type="ECO:0000256" key="2">
    <source>
        <dbReference type="ARBA" id="ARBA00022525"/>
    </source>
</evidence>
<keyword evidence="2" id="KW-0964">Secreted</keyword>